<evidence type="ECO:0000256" key="1">
    <source>
        <dbReference type="SAM" id="MobiDB-lite"/>
    </source>
</evidence>
<dbReference type="Proteomes" id="UP000249723">
    <property type="component" value="Unassembled WGS sequence"/>
</dbReference>
<proteinExistence type="predicted"/>
<evidence type="ECO:0000313" key="3">
    <source>
        <dbReference type="Proteomes" id="UP000249723"/>
    </source>
</evidence>
<feature type="region of interest" description="Disordered" evidence="1">
    <location>
        <begin position="379"/>
        <end position="407"/>
    </location>
</feature>
<sequence>MTTRTTGTLAEVRGPRPGRNELRHATLGVIALLLALGRINDVHDVRDRDRSFGDVGRDDDASYTLGSGLEHTLLIRDGDRRVQDVHFVPVRIVKVDAEQRVSTRVREDRLHVLDLIPTGQEDEHVTFLGLGEHVRDHERDQGERHVEVVDLADGSTGVRVCRDSRHEISCEVLHDRLFIEDPFSFLLGQSKRPQFFDDRIEAMFFHGKASSRYLDDRRQSSRSLIGKVRREQLGVDRSRHQDDADLVLAGLSTLVEQHTEHKEQQIGVDVSFMDFVNADVRDTIEEALATCVVQIGLHASEEKSGRAEKDRTIRFGRLGLEADLVTDRITNSFAAFLGDTFGDRDGGNSTRLRAHDVALGAIATQDPVVQDQLGYLRRLSGTGGGQDDSDGRSGDLGEHGRSMRRDG</sequence>
<name>A0A2X0LKG4_9BASI</name>
<dbReference type="AlphaFoldDB" id="A0A2X0LKG4"/>
<keyword evidence="3" id="KW-1185">Reference proteome</keyword>
<dbReference type="EMBL" id="FMWP01000089">
    <property type="protein sequence ID" value="SCZ96643.1"/>
    <property type="molecule type" value="Genomic_DNA"/>
</dbReference>
<evidence type="ECO:0000313" key="2">
    <source>
        <dbReference type="EMBL" id="SCZ96643.1"/>
    </source>
</evidence>
<feature type="compositionally biased region" description="Basic and acidic residues" evidence="1">
    <location>
        <begin position="389"/>
        <end position="407"/>
    </location>
</feature>
<organism evidence="2 3">
    <name type="scientific">Microbotryum saponariae</name>
    <dbReference type="NCBI Taxonomy" id="289078"/>
    <lineage>
        <taxon>Eukaryota</taxon>
        <taxon>Fungi</taxon>
        <taxon>Dikarya</taxon>
        <taxon>Basidiomycota</taxon>
        <taxon>Pucciniomycotina</taxon>
        <taxon>Microbotryomycetes</taxon>
        <taxon>Microbotryales</taxon>
        <taxon>Microbotryaceae</taxon>
        <taxon>Microbotryum</taxon>
    </lineage>
</organism>
<reference evidence="3" key="1">
    <citation type="submission" date="2016-10" db="EMBL/GenBank/DDBJ databases">
        <authorList>
            <person name="Jeantristanb JTB J.-T."/>
            <person name="Ricardo R."/>
        </authorList>
    </citation>
    <scope>NUCLEOTIDE SEQUENCE [LARGE SCALE GENOMIC DNA]</scope>
</reference>
<dbReference type="AntiFam" id="ANF00118">
    <property type="entry name" value="Shadow ORF (opposite ucp12)"/>
</dbReference>
<protein>
    <submittedName>
        <fullName evidence="2">BZ3500_MvSof-1268-A1-R1_Chr4-4g07509 protein</fullName>
    </submittedName>
</protein>
<accession>A0A2X0LKG4</accession>
<gene>
    <name evidence="2" type="ORF">BZ3500_MVSOF-1268-A1-R1_CHR4-4G07509</name>
</gene>